<dbReference type="PANTHER" id="PTHR45869">
    <property type="entry name" value="C-REACTIVE PROTEIN-RELATED"/>
    <property type="match status" value="1"/>
</dbReference>
<evidence type="ECO:0000256" key="7">
    <source>
        <dbReference type="ARBA" id="ARBA00038102"/>
    </source>
</evidence>
<dbReference type="SMART" id="SM00159">
    <property type="entry name" value="PTX"/>
    <property type="match status" value="1"/>
</dbReference>
<accession>A0A8C5QJ34</accession>
<comment type="subunit">
    <text evidence="9">Homopentamer. Pentaxin (or pentraxin) have a discoid arrangement of 5 non-covalently bound subunits.</text>
</comment>
<dbReference type="InterPro" id="IPR013320">
    <property type="entry name" value="ConA-like_dom_sf"/>
</dbReference>
<keyword evidence="3 9" id="KW-0479">Metal-binding</keyword>
<dbReference type="PRINTS" id="PR00895">
    <property type="entry name" value="PENTAXIN"/>
</dbReference>
<comment type="subcellular location">
    <subcellularLocation>
        <location evidence="1 9">Secreted</location>
    </subcellularLocation>
</comment>
<evidence type="ECO:0000313" key="12">
    <source>
        <dbReference type="Proteomes" id="UP000694569"/>
    </source>
</evidence>
<keyword evidence="2" id="KW-0964">Secreted</keyword>
<evidence type="ECO:0000256" key="6">
    <source>
        <dbReference type="ARBA" id="ARBA00023157"/>
    </source>
</evidence>
<evidence type="ECO:0000256" key="3">
    <source>
        <dbReference type="ARBA" id="ARBA00022723"/>
    </source>
</evidence>
<keyword evidence="5 9" id="KW-0106">Calcium</keyword>
<evidence type="ECO:0000256" key="2">
    <source>
        <dbReference type="ARBA" id="ARBA00022525"/>
    </source>
</evidence>
<evidence type="ECO:0000313" key="11">
    <source>
        <dbReference type="Ensembl" id="ENSLLEP00000038109.1"/>
    </source>
</evidence>
<evidence type="ECO:0000259" key="10">
    <source>
        <dbReference type="PROSITE" id="PS51828"/>
    </source>
</evidence>
<dbReference type="InterPro" id="IPR001759">
    <property type="entry name" value="PTX_dom"/>
</dbReference>
<proteinExistence type="inferred from homology"/>
<reference evidence="11" key="2">
    <citation type="submission" date="2025-09" db="UniProtKB">
        <authorList>
            <consortium name="Ensembl"/>
        </authorList>
    </citation>
    <scope>IDENTIFICATION</scope>
</reference>
<reference evidence="11" key="1">
    <citation type="submission" date="2025-08" db="UniProtKB">
        <authorList>
            <consortium name="Ensembl"/>
        </authorList>
    </citation>
    <scope>IDENTIFICATION</scope>
</reference>
<dbReference type="Pfam" id="PF00354">
    <property type="entry name" value="Pentaxin"/>
    <property type="match status" value="1"/>
</dbReference>
<dbReference type="AlphaFoldDB" id="A0A8C5QJ34"/>
<dbReference type="Gene3D" id="2.60.120.200">
    <property type="match status" value="1"/>
</dbReference>
<dbReference type="GO" id="GO:0046872">
    <property type="term" value="F:metal ion binding"/>
    <property type="evidence" value="ECO:0007669"/>
    <property type="project" value="UniProtKB-KW"/>
</dbReference>
<evidence type="ECO:0000256" key="4">
    <source>
        <dbReference type="ARBA" id="ARBA00022729"/>
    </source>
</evidence>
<comment type="caution">
    <text evidence="8">Lacks conserved residue(s) required for the propagation of feature annotation.</text>
</comment>
<evidence type="ECO:0000256" key="1">
    <source>
        <dbReference type="ARBA" id="ARBA00004613"/>
    </source>
</evidence>
<dbReference type="PANTHER" id="PTHR45869:SF7">
    <property type="entry name" value="C-REACTIVE PROTEIN"/>
    <property type="match status" value="1"/>
</dbReference>
<dbReference type="OrthoDB" id="547680at2759"/>
<dbReference type="SUPFAM" id="SSF49899">
    <property type="entry name" value="Concanavalin A-like lectins/glucanases"/>
    <property type="match status" value="1"/>
</dbReference>
<evidence type="ECO:0000256" key="5">
    <source>
        <dbReference type="ARBA" id="ARBA00022837"/>
    </source>
</evidence>
<dbReference type="PROSITE" id="PS51828">
    <property type="entry name" value="PTX_2"/>
    <property type="match status" value="1"/>
</dbReference>
<keyword evidence="4" id="KW-0732">Signal</keyword>
<comment type="similarity">
    <text evidence="7 9">Belongs to the pentraxin family.</text>
</comment>
<dbReference type="GO" id="GO:0005576">
    <property type="term" value="C:extracellular region"/>
    <property type="evidence" value="ECO:0007669"/>
    <property type="project" value="UniProtKB-SubCell"/>
</dbReference>
<keyword evidence="12" id="KW-1185">Reference proteome</keyword>
<feature type="domain" description="Pentraxin (PTX)" evidence="10">
    <location>
        <begin position="29"/>
        <end position="227"/>
    </location>
</feature>
<keyword evidence="6" id="KW-1015">Disulfide bond</keyword>
<sequence>MCHHQDGRMKKYLLWFVVFAGSLAHGALTKRVFLFPDRYGATFVSLSLNNNSQPFSDFTLCLEWYTPTVREYSLLSMSSSNPRSGNAFSLSISSRDKLIVSIGREDHAFRIGAHNMDWVEACVALDSENGLIQVWINNKAFPRHITSQTMSSNETYTLSLGHIKYRGVYWPYYYFEGEMSNVNMWNYVLPPEIMRWNPMQRHGNLINWHNLDYELYGNATIQPRLQCKEYPRPYYVC</sequence>
<evidence type="ECO:0000256" key="9">
    <source>
        <dbReference type="RuleBase" id="RU362112"/>
    </source>
</evidence>
<comment type="cofactor">
    <cofactor evidence="9">
        <name>Ca(2+)</name>
        <dbReference type="ChEBI" id="CHEBI:29108"/>
    </cofactor>
    <text evidence="9">Binds 2 calcium ions per subunit.</text>
</comment>
<dbReference type="Ensembl" id="ENSLLET00000039590.1">
    <property type="protein sequence ID" value="ENSLLEP00000038109.1"/>
    <property type="gene ID" value="ENSLLEG00000024161.1"/>
</dbReference>
<organism evidence="11 12">
    <name type="scientific">Leptobrachium leishanense</name>
    <name type="common">Leishan spiny toad</name>
    <dbReference type="NCBI Taxonomy" id="445787"/>
    <lineage>
        <taxon>Eukaryota</taxon>
        <taxon>Metazoa</taxon>
        <taxon>Chordata</taxon>
        <taxon>Craniata</taxon>
        <taxon>Vertebrata</taxon>
        <taxon>Euteleostomi</taxon>
        <taxon>Amphibia</taxon>
        <taxon>Batrachia</taxon>
        <taxon>Anura</taxon>
        <taxon>Pelobatoidea</taxon>
        <taxon>Megophryidae</taxon>
        <taxon>Leptobrachium</taxon>
    </lineage>
</organism>
<protein>
    <recommendedName>
        <fullName evidence="9">Pentraxin family member</fullName>
    </recommendedName>
</protein>
<name>A0A8C5QJ34_9ANUR</name>
<dbReference type="Proteomes" id="UP000694569">
    <property type="component" value="Unplaced"/>
</dbReference>
<dbReference type="InterPro" id="IPR051005">
    <property type="entry name" value="Pentraxin_domain"/>
</dbReference>
<evidence type="ECO:0000256" key="8">
    <source>
        <dbReference type="PROSITE-ProRule" id="PRU01172"/>
    </source>
</evidence>